<name>A0A093CEP5_TAUER</name>
<dbReference type="InterPro" id="IPR036157">
    <property type="entry name" value="dUTPase-like_sf"/>
</dbReference>
<feature type="non-terminal residue" evidence="4">
    <location>
        <position position="159"/>
    </location>
</feature>
<protein>
    <recommendedName>
        <fullName evidence="3">Peptidase A2 domain-containing protein</fullName>
    </recommendedName>
</protein>
<dbReference type="GO" id="GO:0004190">
    <property type="term" value="F:aspartic-type endopeptidase activity"/>
    <property type="evidence" value="ECO:0007669"/>
    <property type="project" value="UniProtKB-KW"/>
</dbReference>
<dbReference type="PROSITE" id="PS00141">
    <property type="entry name" value="ASP_PROTEASE"/>
    <property type="match status" value="1"/>
</dbReference>
<dbReference type="Pfam" id="PF00692">
    <property type="entry name" value="dUTPase"/>
    <property type="match status" value="1"/>
</dbReference>
<keyword evidence="1" id="KW-0645">Protease</keyword>
<accession>A0A093CEP5</accession>
<dbReference type="GO" id="GO:0006508">
    <property type="term" value="P:proteolysis"/>
    <property type="evidence" value="ECO:0007669"/>
    <property type="project" value="UniProtKB-KW"/>
</dbReference>
<organism evidence="4 5">
    <name type="scientific">Tauraco erythrolophus</name>
    <name type="common">Red-crested turaco</name>
    <dbReference type="NCBI Taxonomy" id="121530"/>
    <lineage>
        <taxon>Eukaryota</taxon>
        <taxon>Metazoa</taxon>
        <taxon>Chordata</taxon>
        <taxon>Craniata</taxon>
        <taxon>Vertebrata</taxon>
        <taxon>Euteleostomi</taxon>
        <taxon>Archelosauria</taxon>
        <taxon>Archosauria</taxon>
        <taxon>Dinosauria</taxon>
        <taxon>Saurischia</taxon>
        <taxon>Theropoda</taxon>
        <taxon>Coelurosauria</taxon>
        <taxon>Aves</taxon>
        <taxon>Neognathae</taxon>
        <taxon>Neoaves</taxon>
        <taxon>Otidimorphae</taxon>
        <taxon>Musophagiformes</taxon>
        <taxon>Musophagidae</taxon>
        <taxon>Tauraco</taxon>
    </lineage>
</organism>
<dbReference type="InterPro" id="IPR001969">
    <property type="entry name" value="Aspartic_peptidase_AS"/>
</dbReference>
<dbReference type="PROSITE" id="PS50175">
    <property type="entry name" value="ASP_PROT_RETROV"/>
    <property type="match status" value="1"/>
</dbReference>
<feature type="non-terminal residue" evidence="4">
    <location>
        <position position="1"/>
    </location>
</feature>
<feature type="domain" description="Peptidase A2" evidence="3">
    <location>
        <begin position="145"/>
        <end position="159"/>
    </location>
</feature>
<dbReference type="Gene3D" id="2.70.40.10">
    <property type="match status" value="1"/>
</dbReference>
<keyword evidence="5" id="KW-1185">Reference proteome</keyword>
<dbReference type="EMBL" id="KL459144">
    <property type="protein sequence ID" value="KFV11444.1"/>
    <property type="molecule type" value="Genomic_DNA"/>
</dbReference>
<dbReference type="InterPro" id="IPR001995">
    <property type="entry name" value="Peptidase_A2_cat"/>
</dbReference>
<proteinExistence type="predicted"/>
<dbReference type="PANTHER" id="PTHR19422:SF123">
    <property type="entry name" value="RT1 CLASS I, LOCUS CE15"/>
    <property type="match status" value="1"/>
</dbReference>
<dbReference type="Proteomes" id="UP000053661">
    <property type="component" value="Unassembled WGS sequence"/>
</dbReference>
<reference evidence="4 5" key="1">
    <citation type="submission" date="2014-04" db="EMBL/GenBank/DDBJ databases">
        <title>Genome evolution of avian class.</title>
        <authorList>
            <person name="Zhang G."/>
            <person name="Li C."/>
        </authorList>
    </citation>
    <scope>NUCLEOTIDE SEQUENCE [LARGE SCALE GENOMIC DNA]</scope>
    <source>
        <strain evidence="4">BGI_N340</strain>
    </source>
</reference>
<dbReference type="InterPro" id="IPR029054">
    <property type="entry name" value="dUTPase-like"/>
</dbReference>
<keyword evidence="2" id="KW-0378">Hydrolase</keyword>
<evidence type="ECO:0000259" key="3">
    <source>
        <dbReference type="PROSITE" id="PS50175"/>
    </source>
</evidence>
<keyword evidence="2" id="KW-0064">Aspartyl protease</keyword>
<evidence type="ECO:0000256" key="2">
    <source>
        <dbReference type="ARBA" id="ARBA00022750"/>
    </source>
</evidence>
<dbReference type="PANTHER" id="PTHR19422">
    <property type="entry name" value="GAG RETROVIRAL POLYPROTEIN"/>
    <property type="match status" value="1"/>
</dbReference>
<evidence type="ECO:0000313" key="4">
    <source>
        <dbReference type="EMBL" id="KFV11444.1"/>
    </source>
</evidence>
<dbReference type="AlphaFoldDB" id="A0A093CEP5"/>
<evidence type="ECO:0000313" key="5">
    <source>
        <dbReference type="Proteomes" id="UP000053661"/>
    </source>
</evidence>
<sequence length="159" mass="16639">GSLGLDLATAVEVILTSQQPQHVPTTTNGPVIVKGEAKGALLIGRSSTGLRGLIVLPGLVDADYTGNIQIVAYAMQPPMIIPKGSKIAQLIPLENLVKDMTQSITRLRGDQGFGSTGGLALLSLRMNKRPVVNATIDNGLEVITMPVLLDSGADLTIFN</sequence>
<evidence type="ECO:0000256" key="1">
    <source>
        <dbReference type="ARBA" id="ARBA00022670"/>
    </source>
</evidence>
<gene>
    <name evidence="4" type="ORF">N340_13514</name>
</gene>
<dbReference type="InterPro" id="IPR051592">
    <property type="entry name" value="HERV-K_Pro_peptidase_A2"/>
</dbReference>
<dbReference type="SUPFAM" id="SSF51283">
    <property type="entry name" value="dUTPase-like"/>
    <property type="match status" value="1"/>
</dbReference>